<evidence type="ECO:0000313" key="2">
    <source>
        <dbReference type="EMBL" id="MDX4954688.1"/>
    </source>
</evidence>
<dbReference type="AlphaFoldDB" id="A0AAJ2R5B8"/>
<dbReference type="Proteomes" id="UP001287445">
    <property type="component" value="Unassembled WGS sequence"/>
</dbReference>
<evidence type="ECO:0000313" key="4">
    <source>
        <dbReference type="Proteomes" id="UP001287445"/>
    </source>
</evidence>
<feature type="compositionally biased region" description="Gly residues" evidence="1">
    <location>
        <begin position="383"/>
        <end position="392"/>
    </location>
</feature>
<evidence type="ECO:0000256" key="1">
    <source>
        <dbReference type="SAM" id="MobiDB-lite"/>
    </source>
</evidence>
<dbReference type="SUPFAM" id="SSF110849">
    <property type="entry name" value="ParB/Sulfiredoxin"/>
    <property type="match status" value="1"/>
</dbReference>
<dbReference type="InterPro" id="IPR036086">
    <property type="entry name" value="ParB/Sulfiredoxin_sf"/>
</dbReference>
<reference evidence="3" key="1">
    <citation type="submission" date="2023-11" db="EMBL/GenBank/DDBJ databases">
        <title>Identification and selenium tolerance of Delftia acidovorans R3-25.</title>
        <authorList>
            <person name="Zhang S."/>
            <person name="Liu Y."/>
            <person name="Guo Y."/>
        </authorList>
    </citation>
    <scope>NUCLEOTIDE SEQUENCE</scope>
    <source>
        <strain evidence="3">R3-25</strain>
    </source>
</reference>
<organism evidence="3 4">
    <name type="scientific">Delftia acidovorans</name>
    <name type="common">Pseudomonas acidovorans</name>
    <name type="synonym">Comamonas acidovorans</name>
    <dbReference type="NCBI Taxonomy" id="80866"/>
    <lineage>
        <taxon>Bacteria</taxon>
        <taxon>Pseudomonadati</taxon>
        <taxon>Pseudomonadota</taxon>
        <taxon>Betaproteobacteria</taxon>
        <taxon>Burkholderiales</taxon>
        <taxon>Comamonadaceae</taxon>
        <taxon>Delftia</taxon>
    </lineage>
</organism>
<dbReference type="EMBL" id="JAWWMZ010000017">
    <property type="protein sequence ID" value="MDX4957383.1"/>
    <property type="molecule type" value="Genomic_DNA"/>
</dbReference>
<sequence>MRTPVTLNAAQRAADLQRNNTSEIGVSAKADLPTVQPQEKSQSMNDSATKPNKQALQLEAARKALAAPTAIPRNATAGVDPLAEVDGAVSTLDPDDIEIYKHNPRTRPNPKREEIKASMIAEGRITNTIMVTRRSPAEKYFPYGGGNTRVSIAQELKREGDTRFDKLTVITRKWPGEAAVISAHLSENDNRGDISFWERAKGVASYKSKFEEENGCALSSTELNKALKKQGLNYGIRMIQNFAFAVEHMHFIGNWLRTDEVNNVLKPLISGIYEIAEKFDKSKEARVAVEEIFLMHGQDLESLEASNVAKDPAERKEVVVDLQSLVLDLQTVGAKAIGIEIDNLPAAVSALVANPKITAEELASLKAVAPEAKPSGQQAPLGGMLGAVGGGATNQQPAASRKSSQVKPANSDADALANFAKRLSDDILALNAVVPISDFIVVESQMPLGFIVEIPSDVQMVDGQALDEEKQDLRTALWSVLAVFTGQFNQELASLCTKDTRWRQALKTSEAEMRDVCAAAGLAFKSGVLYTHSLHFARLLGSPVIGTPFVNFLGTVSEYFAAYPAKAQIPYKPLFS</sequence>
<proteinExistence type="predicted"/>
<evidence type="ECO:0008006" key="5">
    <source>
        <dbReference type="Google" id="ProtNLM"/>
    </source>
</evidence>
<feature type="region of interest" description="Disordered" evidence="1">
    <location>
        <begin position="1"/>
        <end position="51"/>
    </location>
</feature>
<comment type="caution">
    <text evidence="3">The sequence shown here is derived from an EMBL/GenBank/DDBJ whole genome shotgun (WGS) entry which is preliminary data.</text>
</comment>
<feature type="compositionally biased region" description="Polar residues" evidence="1">
    <location>
        <begin position="393"/>
        <end position="408"/>
    </location>
</feature>
<evidence type="ECO:0000313" key="3">
    <source>
        <dbReference type="EMBL" id="MDX4957383.1"/>
    </source>
</evidence>
<protein>
    <recommendedName>
        <fullName evidence="5">ParB/Sulfiredoxin domain-containing protein</fullName>
    </recommendedName>
</protein>
<feature type="compositionally biased region" description="Polar residues" evidence="1">
    <location>
        <begin position="35"/>
        <end position="51"/>
    </location>
</feature>
<gene>
    <name evidence="2" type="ORF">SGN30_14820</name>
    <name evidence="3" type="ORF">SGN30_28525</name>
</gene>
<name>A0AAJ2R5B8_DELAC</name>
<dbReference type="RefSeq" id="WP_319073936.1">
    <property type="nucleotide sequence ID" value="NZ_JAWWMZ010000004.1"/>
</dbReference>
<dbReference type="EMBL" id="JAWWMZ010000004">
    <property type="protein sequence ID" value="MDX4954688.1"/>
    <property type="molecule type" value="Genomic_DNA"/>
</dbReference>
<feature type="region of interest" description="Disordered" evidence="1">
    <location>
        <begin position="373"/>
        <end position="409"/>
    </location>
</feature>
<accession>A0AAJ2R5B8</accession>